<feature type="transmembrane region" description="Helical" evidence="1">
    <location>
        <begin position="106"/>
        <end position="122"/>
    </location>
</feature>
<evidence type="ECO:0000313" key="3">
    <source>
        <dbReference type="Proteomes" id="UP000053455"/>
    </source>
</evidence>
<feature type="transmembrane region" description="Helical" evidence="1">
    <location>
        <begin position="66"/>
        <end position="94"/>
    </location>
</feature>
<name>A0A0H0XMV5_9SPHN</name>
<keyword evidence="1" id="KW-0812">Transmembrane</keyword>
<gene>
    <name evidence="2" type="ORF">AAV99_09470</name>
</gene>
<proteinExistence type="predicted"/>
<keyword evidence="3" id="KW-1185">Reference proteome</keyword>
<dbReference type="AlphaFoldDB" id="A0A0H0XMV5"/>
<evidence type="ECO:0000313" key="2">
    <source>
        <dbReference type="EMBL" id="KLI63913.1"/>
    </source>
</evidence>
<evidence type="ECO:0000256" key="1">
    <source>
        <dbReference type="SAM" id="Phobius"/>
    </source>
</evidence>
<keyword evidence="1" id="KW-1133">Transmembrane helix</keyword>
<comment type="caution">
    <text evidence="2">The sequence shown here is derived from an EMBL/GenBank/DDBJ whole genome shotgun (WGS) entry which is preliminary data.</text>
</comment>
<sequence length="129" mass="13924">MLDFLFILLGAASFVMLFGEGFDTVQPISPSSNPPLMGGVLLVGVIVLSWAITLTSKIDRRRNDECVFQAMVNAAFVAVLVTLVASILLDFAPLLGSWMVKPSEDVMVGVLMASWATAYAINRMRGTIL</sequence>
<reference evidence="2 3" key="1">
    <citation type="submission" date="2015-04" db="EMBL/GenBank/DDBJ databases">
        <title>The draft genome sequence of Erythrobacter marinus HWDM-33.</title>
        <authorList>
            <person name="Zhuang L."/>
            <person name="Liu Y."/>
            <person name="Shao Z."/>
        </authorList>
    </citation>
    <scope>NUCLEOTIDE SEQUENCE [LARGE SCALE GENOMIC DNA]</scope>
    <source>
        <strain evidence="2 3">HWDM-33</strain>
    </source>
</reference>
<keyword evidence="1" id="KW-0472">Membrane</keyword>
<dbReference type="Proteomes" id="UP000053455">
    <property type="component" value="Unassembled WGS sequence"/>
</dbReference>
<dbReference type="STRING" id="874156.GCA_001021555_01420"/>
<organism evidence="2 3">
    <name type="scientific">Aurantiacibacter marinus</name>
    <dbReference type="NCBI Taxonomy" id="874156"/>
    <lineage>
        <taxon>Bacteria</taxon>
        <taxon>Pseudomonadati</taxon>
        <taxon>Pseudomonadota</taxon>
        <taxon>Alphaproteobacteria</taxon>
        <taxon>Sphingomonadales</taxon>
        <taxon>Erythrobacteraceae</taxon>
        <taxon>Aurantiacibacter</taxon>
    </lineage>
</organism>
<protein>
    <submittedName>
        <fullName evidence="2">Uncharacterized protein</fullName>
    </submittedName>
</protein>
<dbReference type="PATRIC" id="fig|874156.12.peg.1943"/>
<accession>A0A0H0XMV5</accession>
<dbReference type="EMBL" id="LBHU01000002">
    <property type="protein sequence ID" value="KLI63913.1"/>
    <property type="molecule type" value="Genomic_DNA"/>
</dbReference>
<feature type="transmembrane region" description="Helical" evidence="1">
    <location>
        <begin position="35"/>
        <end position="54"/>
    </location>
</feature>